<sequence>MQKGQGQGVYTKALCAVLCLLVAVQTAGAVPVRHKRDRTPCKQMEVNSRLAIRLRLHVTDLRDSIPVDPEEQDLPTLFPSLSQSFSNRNNLTHQGRLQWIEDRLLMFREMMMASRAEGDWTPELRRKLQRVIDDTRGLVRAVRVAATLLGISLEHSNSTPPSPVPSSDPSMDADVTHYLLIRDFGRVVMDVHHQFNRLARATCDIS</sequence>
<name>A0A6P4YKX7_BRABE</name>
<gene>
    <name evidence="3" type="primary">LOC109474282</name>
</gene>
<reference evidence="3" key="1">
    <citation type="submission" date="2025-08" db="UniProtKB">
        <authorList>
            <consortium name="RefSeq"/>
        </authorList>
    </citation>
    <scope>IDENTIFICATION</scope>
    <source>
        <tissue evidence="3">Gonad</tissue>
    </source>
</reference>
<organism evidence="2 3">
    <name type="scientific">Branchiostoma belcheri</name>
    <name type="common">Amphioxus</name>
    <dbReference type="NCBI Taxonomy" id="7741"/>
    <lineage>
        <taxon>Eukaryota</taxon>
        <taxon>Metazoa</taxon>
        <taxon>Chordata</taxon>
        <taxon>Cephalochordata</taxon>
        <taxon>Leptocardii</taxon>
        <taxon>Amphioxiformes</taxon>
        <taxon>Branchiostomatidae</taxon>
        <taxon>Branchiostoma</taxon>
    </lineage>
</organism>
<dbReference type="RefSeq" id="XP_019630115.1">
    <property type="nucleotide sequence ID" value="XM_019774556.1"/>
</dbReference>
<protein>
    <submittedName>
        <fullName evidence="3">Uncharacterized protein LOC109474282</fullName>
    </submittedName>
</protein>
<accession>A0A6P4YKX7</accession>
<feature type="chain" id="PRO_5027880530" evidence="1">
    <location>
        <begin position="30"/>
        <end position="206"/>
    </location>
</feature>
<feature type="signal peptide" evidence="1">
    <location>
        <begin position="1"/>
        <end position="29"/>
    </location>
</feature>
<keyword evidence="1" id="KW-0732">Signal</keyword>
<dbReference type="KEGG" id="bbel:109474282"/>
<dbReference type="Proteomes" id="UP000515135">
    <property type="component" value="Unplaced"/>
</dbReference>
<dbReference type="AlphaFoldDB" id="A0A6P4YKX7"/>
<keyword evidence="2" id="KW-1185">Reference proteome</keyword>
<dbReference type="Gene3D" id="1.20.1250.10">
    <property type="match status" value="1"/>
</dbReference>
<evidence type="ECO:0000256" key="1">
    <source>
        <dbReference type="SAM" id="SignalP"/>
    </source>
</evidence>
<dbReference type="InterPro" id="IPR009079">
    <property type="entry name" value="4_helix_cytokine-like_core"/>
</dbReference>
<dbReference type="GeneID" id="109474282"/>
<evidence type="ECO:0000313" key="3">
    <source>
        <dbReference type="RefSeq" id="XP_019630115.1"/>
    </source>
</evidence>
<dbReference type="OrthoDB" id="10335447at2759"/>
<evidence type="ECO:0000313" key="2">
    <source>
        <dbReference type="Proteomes" id="UP000515135"/>
    </source>
</evidence>
<proteinExistence type="predicted"/>